<feature type="non-terminal residue" evidence="1">
    <location>
        <position position="1"/>
    </location>
</feature>
<dbReference type="EMBL" id="QJUI01000020">
    <property type="protein sequence ID" value="TBU73817.1"/>
    <property type="molecule type" value="Genomic_DNA"/>
</dbReference>
<proteinExistence type="predicted"/>
<evidence type="ECO:0000313" key="1">
    <source>
        <dbReference type="EMBL" id="TBU73817.1"/>
    </source>
</evidence>
<sequence length="89" mass="8829">GSELTLKAAGSFIRIDGGGVTLSGPVININSGGSPGNGTGAIPLLPGPLKQADADKAGKLLIPAQRQALLQKKPLCAICEAAKAEARNA</sequence>
<name>A0A4Q9QIA4_9GAMM</name>
<dbReference type="AlphaFoldDB" id="A0A4Q9QIA4"/>
<dbReference type="Proteomes" id="UP000292302">
    <property type="component" value="Unassembled WGS sequence"/>
</dbReference>
<gene>
    <name evidence="1" type="ORF">DNK06_20495</name>
</gene>
<evidence type="ECO:0000313" key="2">
    <source>
        <dbReference type="Proteomes" id="UP000292302"/>
    </source>
</evidence>
<protein>
    <submittedName>
        <fullName evidence="1">Type VI secretion system tip protein VgrG</fullName>
    </submittedName>
</protein>
<organism evidence="1 2">
    <name type="scientific">Phytopseudomonas daroniae</name>
    <dbReference type="NCBI Taxonomy" id="2487519"/>
    <lineage>
        <taxon>Bacteria</taxon>
        <taxon>Pseudomonadati</taxon>
        <taxon>Pseudomonadota</taxon>
        <taxon>Gammaproteobacteria</taxon>
        <taxon>Pseudomonadales</taxon>
        <taxon>Pseudomonadaceae</taxon>
        <taxon>Phytopseudomonas</taxon>
    </lineage>
</organism>
<comment type="caution">
    <text evidence="1">The sequence shown here is derived from an EMBL/GenBank/DDBJ whole genome shotgun (WGS) entry which is preliminary data.</text>
</comment>
<accession>A0A4Q9QIA4</accession>
<reference evidence="1 2" key="1">
    <citation type="submission" date="2018-06" db="EMBL/GenBank/DDBJ databases">
        <title>Three novel Pseudomonas species isolated from symptomatic oak.</title>
        <authorList>
            <person name="Bueno-Gonzalez V."/>
            <person name="Brady C."/>
        </authorList>
    </citation>
    <scope>NUCLEOTIDE SEQUENCE [LARGE SCALE GENOMIC DNA]</scope>
    <source>
        <strain evidence="1 2">P9A</strain>
    </source>
</reference>
<keyword evidence="2" id="KW-1185">Reference proteome</keyword>